<sequence length="94" mass="10034">GRIMNRPEAELIAAAQGSDSDARFAAVLASLTVRAGRAASLPLRDRERMLGTASRGRSKAVIELSGDGLAFGDWLINNIDKVHRSWLEASGAED</sequence>
<proteinExistence type="predicted"/>
<gene>
    <name evidence="1" type="ORF">D3P06_17975</name>
</gene>
<evidence type="ECO:0000313" key="2">
    <source>
        <dbReference type="Proteomes" id="UP000285530"/>
    </source>
</evidence>
<dbReference type="AlphaFoldDB" id="A0A418ZPT5"/>
<evidence type="ECO:0008006" key="3">
    <source>
        <dbReference type="Google" id="ProtNLM"/>
    </source>
</evidence>
<reference evidence="1 2" key="1">
    <citation type="submission" date="2018-09" db="EMBL/GenBank/DDBJ databases">
        <title>Paracoccus onubensis nov. sp. a moderate halophilic bacterium isolated from Gruta de las Maravillas (Aracena, Spain).</title>
        <authorList>
            <person name="Jurado V."/>
            <person name="Gutierrez-Patricio S."/>
            <person name="Gonzalez-Pimentel J.L."/>
            <person name="Laiz L."/>
            <person name="Saiz-Jimenez C."/>
        </authorList>
    </citation>
    <scope>NUCLEOTIDE SEQUENCE [LARGE SCALE GENOMIC DNA]</scope>
    <source>
        <strain evidence="1 2">DSM 19484</strain>
    </source>
</reference>
<name>A0A418ZPT5_9RHOB</name>
<organism evidence="1 2">
    <name type="scientific">Paracoccus aestuarii</name>
    <dbReference type="NCBI Taxonomy" id="453842"/>
    <lineage>
        <taxon>Bacteria</taxon>
        <taxon>Pseudomonadati</taxon>
        <taxon>Pseudomonadota</taxon>
        <taxon>Alphaproteobacteria</taxon>
        <taxon>Rhodobacterales</taxon>
        <taxon>Paracoccaceae</taxon>
        <taxon>Paracoccus</taxon>
    </lineage>
</organism>
<dbReference type="EMBL" id="QZEV01000169">
    <property type="protein sequence ID" value="RJK96186.1"/>
    <property type="molecule type" value="Genomic_DNA"/>
</dbReference>
<protein>
    <recommendedName>
        <fullName evidence="3">Plasmid partitioning protein RepB</fullName>
    </recommendedName>
</protein>
<keyword evidence="2" id="KW-1185">Reference proteome</keyword>
<feature type="non-terminal residue" evidence="1">
    <location>
        <position position="1"/>
    </location>
</feature>
<comment type="caution">
    <text evidence="1">The sequence shown here is derived from an EMBL/GenBank/DDBJ whole genome shotgun (WGS) entry which is preliminary data.</text>
</comment>
<dbReference type="Proteomes" id="UP000285530">
    <property type="component" value="Unassembled WGS sequence"/>
</dbReference>
<accession>A0A418ZPT5</accession>
<evidence type="ECO:0000313" key="1">
    <source>
        <dbReference type="EMBL" id="RJK96186.1"/>
    </source>
</evidence>